<gene>
    <name evidence="1" type="ORF">QAD02_017155</name>
</gene>
<organism evidence="1 2">
    <name type="scientific">Eretmocerus hayati</name>
    <dbReference type="NCBI Taxonomy" id="131215"/>
    <lineage>
        <taxon>Eukaryota</taxon>
        <taxon>Metazoa</taxon>
        <taxon>Ecdysozoa</taxon>
        <taxon>Arthropoda</taxon>
        <taxon>Hexapoda</taxon>
        <taxon>Insecta</taxon>
        <taxon>Pterygota</taxon>
        <taxon>Neoptera</taxon>
        <taxon>Endopterygota</taxon>
        <taxon>Hymenoptera</taxon>
        <taxon>Apocrita</taxon>
        <taxon>Proctotrupomorpha</taxon>
        <taxon>Chalcidoidea</taxon>
        <taxon>Aphelinidae</taxon>
        <taxon>Aphelininae</taxon>
        <taxon>Eretmocerus</taxon>
    </lineage>
</organism>
<keyword evidence="2" id="KW-1185">Reference proteome</keyword>
<dbReference type="EMBL" id="CM056742">
    <property type="protein sequence ID" value="KAJ8681368.1"/>
    <property type="molecule type" value="Genomic_DNA"/>
</dbReference>
<accession>A0ACC2PD34</accession>
<proteinExistence type="predicted"/>
<sequence>MSHSSIAVAFGLCVLFCEKSVLSEKENDEPNLDYGNTPCITENNVLGNCLYNEDCFENLTLRLRAGETLDFHEDCKPRQICCPGNPKFPLTPEFVSILKSLVSDIELNSSEVHLSKPESKSSENSQWNISRVILPSNCSTELINTRIVGGSRTIIGEFPWIALLEYESGNEVKLDCGGSLITNWHVLTAGHCIDEKVLKRYEYTLRSVRLGEWDTTSDPDCSEENKPLSSSPDLECAPKFLSIPIEKTHPHPFFNTRSFSKHHDIALVQLKRPIEPSKYVRPICLPTNDKISPWATTMGWGRTMTSIRSDKLLKVDLPLADRQDCESNYKKMNVTLIPSQLCFGGGSNGDSCDGDSGDPLIQIDYSDLDQPRFQIVGIVSMGPRNCGTRGLAGIYTKVYDYVPWIYEQFRSGVYS</sequence>
<evidence type="ECO:0000313" key="1">
    <source>
        <dbReference type="EMBL" id="KAJ8681368.1"/>
    </source>
</evidence>
<reference evidence="1" key="1">
    <citation type="submission" date="2023-04" db="EMBL/GenBank/DDBJ databases">
        <title>A chromosome-level genome assembly of the parasitoid wasp Eretmocerus hayati.</title>
        <authorList>
            <person name="Zhong Y."/>
            <person name="Liu S."/>
            <person name="Liu Y."/>
        </authorList>
    </citation>
    <scope>NUCLEOTIDE SEQUENCE</scope>
    <source>
        <strain evidence="1">ZJU_SS_LIU_2023</strain>
    </source>
</reference>
<evidence type="ECO:0000313" key="2">
    <source>
        <dbReference type="Proteomes" id="UP001239111"/>
    </source>
</evidence>
<name>A0ACC2PD34_9HYME</name>
<dbReference type="Proteomes" id="UP001239111">
    <property type="component" value="Chromosome 2"/>
</dbReference>
<protein>
    <submittedName>
        <fullName evidence="1">Uncharacterized protein</fullName>
    </submittedName>
</protein>
<comment type="caution">
    <text evidence="1">The sequence shown here is derived from an EMBL/GenBank/DDBJ whole genome shotgun (WGS) entry which is preliminary data.</text>
</comment>